<keyword evidence="2" id="KW-1185">Reference proteome</keyword>
<evidence type="ECO:0000313" key="2">
    <source>
        <dbReference type="Proteomes" id="UP001596223"/>
    </source>
</evidence>
<reference evidence="2" key="1">
    <citation type="journal article" date="2019" name="Int. J. Syst. Evol. Microbiol.">
        <title>The Global Catalogue of Microorganisms (GCM) 10K type strain sequencing project: providing services to taxonomists for standard genome sequencing and annotation.</title>
        <authorList>
            <consortium name="The Broad Institute Genomics Platform"/>
            <consortium name="The Broad Institute Genome Sequencing Center for Infectious Disease"/>
            <person name="Wu L."/>
            <person name="Ma J."/>
        </authorList>
    </citation>
    <scope>NUCLEOTIDE SEQUENCE [LARGE SCALE GENOMIC DNA]</scope>
    <source>
        <strain evidence="2">CCUG 36956</strain>
    </source>
</reference>
<dbReference type="RefSeq" id="WP_378599988.1">
    <property type="nucleotide sequence ID" value="NZ_JBHSQN010000002.1"/>
</dbReference>
<comment type="caution">
    <text evidence="1">The sequence shown here is derived from an EMBL/GenBank/DDBJ whole genome shotgun (WGS) entry which is preliminary data.</text>
</comment>
<dbReference type="Proteomes" id="UP001596223">
    <property type="component" value="Unassembled WGS sequence"/>
</dbReference>
<sequence length="82" mass="8921">MSNIRVDVQHERSARAMAKTDLGRELVTELSAAVLRTGEALAGILGDAGRKSGREVVELAHEGREILAGTLRASADELRRRR</sequence>
<protein>
    <submittedName>
        <fullName evidence="1">Uncharacterized protein</fullName>
    </submittedName>
</protein>
<accession>A0ABW1JMT0</accession>
<dbReference type="EMBL" id="JBHSQN010000002">
    <property type="protein sequence ID" value="MFC6010287.1"/>
    <property type="molecule type" value="Genomic_DNA"/>
</dbReference>
<name>A0ABW1JMT0_9NOCA</name>
<organism evidence="1 2">
    <name type="scientific">Nocardia lasii</name>
    <dbReference type="NCBI Taxonomy" id="1616107"/>
    <lineage>
        <taxon>Bacteria</taxon>
        <taxon>Bacillati</taxon>
        <taxon>Actinomycetota</taxon>
        <taxon>Actinomycetes</taxon>
        <taxon>Mycobacteriales</taxon>
        <taxon>Nocardiaceae</taxon>
        <taxon>Nocardia</taxon>
    </lineage>
</organism>
<proteinExistence type="predicted"/>
<evidence type="ECO:0000313" key="1">
    <source>
        <dbReference type="EMBL" id="MFC6010287.1"/>
    </source>
</evidence>
<gene>
    <name evidence="1" type="ORF">ACFP3H_04435</name>
</gene>